<proteinExistence type="predicted"/>
<dbReference type="Proteomes" id="UP000177622">
    <property type="component" value="Unassembled WGS sequence"/>
</dbReference>
<name>A0A1F5KZP7_PENAI</name>
<accession>A0A1F5KZP7</accession>
<dbReference type="RefSeq" id="XP_022481875.1">
    <property type="nucleotide sequence ID" value="XM_022638269.1"/>
</dbReference>
<gene>
    <name evidence="1" type="ORF">PENARI_c295G03534</name>
</gene>
<dbReference type="AlphaFoldDB" id="A0A1F5KZP7"/>
<keyword evidence="2" id="KW-1185">Reference proteome</keyword>
<reference evidence="1 2" key="1">
    <citation type="journal article" date="2016" name="Sci. Rep.">
        <title>Penicillium arizonense, a new, genome sequenced fungal species, reveals a high chemical diversity in secreted metabolites.</title>
        <authorList>
            <person name="Grijseels S."/>
            <person name="Nielsen J.C."/>
            <person name="Randelovic M."/>
            <person name="Nielsen J."/>
            <person name="Nielsen K.F."/>
            <person name="Workman M."/>
            <person name="Frisvad J.C."/>
        </authorList>
    </citation>
    <scope>NUCLEOTIDE SEQUENCE [LARGE SCALE GENOMIC DNA]</scope>
    <source>
        <strain evidence="1 2">CBS 141311</strain>
    </source>
</reference>
<comment type="caution">
    <text evidence="1">The sequence shown here is derived from an EMBL/GenBank/DDBJ whole genome shotgun (WGS) entry which is preliminary data.</text>
</comment>
<dbReference type="EMBL" id="LXJU01000295">
    <property type="protein sequence ID" value="OGE46404.1"/>
    <property type="molecule type" value="Genomic_DNA"/>
</dbReference>
<evidence type="ECO:0000313" key="1">
    <source>
        <dbReference type="EMBL" id="OGE46404.1"/>
    </source>
</evidence>
<feature type="non-terminal residue" evidence="1">
    <location>
        <position position="57"/>
    </location>
</feature>
<evidence type="ECO:0000313" key="2">
    <source>
        <dbReference type="Proteomes" id="UP000177622"/>
    </source>
</evidence>
<sequence>MALGIKGRCKVELTHIGHPSRLQALAAANGFILFIALMNLEFKPRLAQNLGTHGSED</sequence>
<protein>
    <submittedName>
        <fullName evidence="1">Uncharacterized protein</fullName>
    </submittedName>
</protein>
<dbReference type="GeneID" id="34583003"/>
<organism evidence="1 2">
    <name type="scientific">Penicillium arizonense</name>
    <dbReference type="NCBI Taxonomy" id="1835702"/>
    <lineage>
        <taxon>Eukaryota</taxon>
        <taxon>Fungi</taxon>
        <taxon>Dikarya</taxon>
        <taxon>Ascomycota</taxon>
        <taxon>Pezizomycotina</taxon>
        <taxon>Eurotiomycetes</taxon>
        <taxon>Eurotiomycetidae</taxon>
        <taxon>Eurotiales</taxon>
        <taxon>Aspergillaceae</taxon>
        <taxon>Penicillium</taxon>
    </lineage>
</organism>